<evidence type="ECO:0000256" key="4">
    <source>
        <dbReference type="ARBA" id="ARBA00022722"/>
    </source>
</evidence>
<gene>
    <name evidence="8" type="ORF">ACFFUV_17820</name>
</gene>
<dbReference type="InterPro" id="IPR008766">
    <property type="entry name" value="Replication_gene_A-like"/>
</dbReference>
<reference evidence="8 9" key="1">
    <citation type="submission" date="2024-09" db="EMBL/GenBank/DDBJ databases">
        <authorList>
            <person name="Sun Q."/>
            <person name="Mori K."/>
        </authorList>
    </citation>
    <scope>NUCLEOTIDE SEQUENCE [LARGE SCALE GENOMIC DNA]</scope>
    <source>
        <strain evidence="8 9">CECT 8064</strain>
    </source>
</reference>
<keyword evidence="4" id="KW-0540">Nuclease</keyword>
<comment type="function">
    <text evidence="1">Possible endonuclease which induces a single-strand cut and initiates DNA replication.</text>
</comment>
<protein>
    <submittedName>
        <fullName evidence="8">Replication endonuclease</fullName>
    </submittedName>
</protein>
<evidence type="ECO:0000313" key="8">
    <source>
        <dbReference type="EMBL" id="MFB9136830.1"/>
    </source>
</evidence>
<evidence type="ECO:0000256" key="5">
    <source>
        <dbReference type="ARBA" id="ARBA00022759"/>
    </source>
</evidence>
<evidence type="ECO:0000256" key="3">
    <source>
        <dbReference type="ARBA" id="ARBA00022705"/>
    </source>
</evidence>
<keyword evidence="3" id="KW-0235">DNA replication</keyword>
<proteinExistence type="inferred from homology"/>
<keyword evidence="6" id="KW-0378">Hydrolase</keyword>
<dbReference type="GO" id="GO:0004519">
    <property type="term" value="F:endonuclease activity"/>
    <property type="evidence" value="ECO:0007669"/>
    <property type="project" value="UniProtKB-KW"/>
</dbReference>
<comment type="similarity">
    <text evidence="2">Belongs to the phage GPA family.</text>
</comment>
<sequence>MNHLYTPQVEPVRHYSEPLTPVAHKRYVSKSAFPTKARLSQFAQYMEDFRLPERYQLSKLNTLTSWKDDVYRACFRHRDFSRHMTRSFLDVCDKRNYSEALLMVQAANDRLLSSGHSAAMSDDEIVQFAAAKARQFKIEISKLTTEQEQFYKACECLDSIGLEFSEQTIKQKAWAGELFSLVNRVCDEIYLRRQLRRKYAYEVEQVARDLALVQRHKQVYCSDFSVMRQSERATANRSALENTVAFDASDLDNWFTIAELSDKSISNPELRRGEMFVRLRGFEEIAQENGHAAVFLTSTCPSRFHPISNGRVNSKWVQAGRPDARQGHAHLIGVWQALGKFMANQKIKVYGLRIVEPHQDGTPHHHYLLFMSNEHRDIVTNEFHRLALQDSPNEKGAAKYRFKAEHIDFSKGSAVGYVAKYLSKNIDGQHIDSDKGSSLSGIEAAERVVCWSRVNQIRQFQFIGGPSVTVWREMRRLREEFEKEDAVLSDLNETEHFLLEKIRRSADVGDWKDFCAAMGGVFVKRKDQPVRVQYNAPDTIQKLMESGEFSPTRFGDTAQGRVSGLMFRQIFLFTRFRNWQTENKEKFLAAQKRIMTGVVDYFDALEAEKEYERMCEQRYEEYEAQAAYYEELEALILLGDIEGLCSVGAAPPDTRH</sequence>
<comment type="caution">
    <text evidence="8">The sequence shown here is derived from an EMBL/GenBank/DDBJ whole genome shotgun (WGS) entry which is preliminary data.</text>
</comment>
<organism evidence="8 9">
    <name type="scientific">Vibrio olivae</name>
    <dbReference type="NCBI Taxonomy" id="1243002"/>
    <lineage>
        <taxon>Bacteria</taxon>
        <taxon>Pseudomonadati</taxon>
        <taxon>Pseudomonadota</taxon>
        <taxon>Gammaproteobacteria</taxon>
        <taxon>Vibrionales</taxon>
        <taxon>Vibrionaceae</taxon>
        <taxon>Vibrio</taxon>
    </lineage>
</organism>
<accession>A0ABV5HRG9</accession>
<dbReference type="Proteomes" id="UP001589645">
    <property type="component" value="Unassembled WGS sequence"/>
</dbReference>
<evidence type="ECO:0000313" key="9">
    <source>
        <dbReference type="Proteomes" id="UP001589645"/>
    </source>
</evidence>
<dbReference type="Pfam" id="PF05840">
    <property type="entry name" value="Phage_GPA"/>
    <property type="match status" value="1"/>
</dbReference>
<keyword evidence="5 8" id="KW-0255">Endonuclease</keyword>
<dbReference type="RefSeq" id="WP_390195352.1">
    <property type="nucleotide sequence ID" value="NZ_JBHMEP010000007.1"/>
</dbReference>
<evidence type="ECO:0000259" key="7">
    <source>
        <dbReference type="Pfam" id="PF05840"/>
    </source>
</evidence>
<evidence type="ECO:0000256" key="2">
    <source>
        <dbReference type="ARBA" id="ARBA00009260"/>
    </source>
</evidence>
<keyword evidence="9" id="KW-1185">Reference proteome</keyword>
<dbReference type="EMBL" id="JBHMEP010000007">
    <property type="protein sequence ID" value="MFB9136830.1"/>
    <property type="molecule type" value="Genomic_DNA"/>
</dbReference>
<evidence type="ECO:0000256" key="6">
    <source>
        <dbReference type="ARBA" id="ARBA00022801"/>
    </source>
</evidence>
<name>A0ABV5HRG9_9VIBR</name>
<evidence type="ECO:0000256" key="1">
    <source>
        <dbReference type="ARBA" id="ARBA00003293"/>
    </source>
</evidence>
<feature type="domain" description="Replication gene A protein-like" evidence="7">
    <location>
        <begin position="124"/>
        <end position="429"/>
    </location>
</feature>